<comment type="caution">
    <text evidence="1">The sequence shown here is derived from an EMBL/GenBank/DDBJ whole genome shotgun (WGS) entry which is preliminary data.</text>
</comment>
<dbReference type="EMBL" id="JAOPHQ010000037">
    <property type="protein sequence ID" value="KAK0156078.1"/>
    <property type="molecule type" value="Genomic_DNA"/>
</dbReference>
<evidence type="ECO:0000313" key="2">
    <source>
        <dbReference type="Proteomes" id="UP001174136"/>
    </source>
</evidence>
<keyword evidence="2" id="KW-1185">Reference proteome</keyword>
<organism evidence="1 2">
    <name type="scientific">Merluccius polli</name>
    <name type="common">Benguela hake</name>
    <name type="synonym">Merluccius cadenati</name>
    <dbReference type="NCBI Taxonomy" id="89951"/>
    <lineage>
        <taxon>Eukaryota</taxon>
        <taxon>Metazoa</taxon>
        <taxon>Chordata</taxon>
        <taxon>Craniata</taxon>
        <taxon>Vertebrata</taxon>
        <taxon>Euteleostomi</taxon>
        <taxon>Actinopterygii</taxon>
        <taxon>Neopterygii</taxon>
        <taxon>Teleostei</taxon>
        <taxon>Neoteleostei</taxon>
        <taxon>Acanthomorphata</taxon>
        <taxon>Zeiogadaria</taxon>
        <taxon>Gadariae</taxon>
        <taxon>Gadiformes</taxon>
        <taxon>Gadoidei</taxon>
        <taxon>Merlucciidae</taxon>
        <taxon>Merluccius</taxon>
    </lineage>
</organism>
<gene>
    <name evidence="1" type="ORF">N1851_001391</name>
</gene>
<name>A0AA47PCY9_MERPO</name>
<reference evidence="1" key="1">
    <citation type="journal article" date="2023" name="Front. Mar. Sci.">
        <title>A new Merluccius polli reference genome to investigate the effects of global change in West African waters.</title>
        <authorList>
            <person name="Mateo J.L."/>
            <person name="Blanco-Fernandez C."/>
            <person name="Garcia-Vazquez E."/>
            <person name="Machado-Schiaffino G."/>
        </authorList>
    </citation>
    <scope>NUCLEOTIDE SEQUENCE</scope>
    <source>
        <strain evidence="1">C29</strain>
        <tissue evidence="1">Fin</tissue>
    </source>
</reference>
<protein>
    <recommendedName>
        <fullName evidence="3">Reverse transcriptase domain-containing protein</fullName>
    </recommendedName>
</protein>
<sequence length="186" mass="20825">MSEFNTVDQKTIEETVQHLKPSTYCLDTMPSDFFKTIVNSVQIDLRQILNSSLQSGTFPKSLKVAAIKPLKKENAGCFHVNQLQTYLKSSFYSQDLAFLTNFNQASDLTTAQETALIRVLNDIRLNTDSGKVSVLVLLDLSAAFDTVDHSILLEQVGNLGRTQRNSSKMVQVLLGRAELLCDHWKL</sequence>
<dbReference type="AlphaFoldDB" id="A0AA47PCY9"/>
<evidence type="ECO:0000313" key="1">
    <source>
        <dbReference type="EMBL" id="KAK0156078.1"/>
    </source>
</evidence>
<evidence type="ECO:0008006" key="3">
    <source>
        <dbReference type="Google" id="ProtNLM"/>
    </source>
</evidence>
<proteinExistence type="predicted"/>
<dbReference type="PANTHER" id="PTHR33332">
    <property type="entry name" value="REVERSE TRANSCRIPTASE DOMAIN-CONTAINING PROTEIN"/>
    <property type="match status" value="1"/>
</dbReference>
<dbReference type="Proteomes" id="UP001174136">
    <property type="component" value="Unassembled WGS sequence"/>
</dbReference>
<accession>A0AA47PCY9</accession>